<dbReference type="EMBL" id="JABFOF010000004">
    <property type="protein sequence ID" value="KAG2400394.1"/>
    <property type="molecule type" value="Genomic_DNA"/>
</dbReference>
<reference evidence="11 12" key="1">
    <citation type="submission" date="2020-05" db="EMBL/GenBank/DDBJ databases">
        <title>Vigna angularis (adzuki bean) Var. LongXiaoDou No. 4 denovo assembly.</title>
        <authorList>
            <person name="Xiang H."/>
        </authorList>
    </citation>
    <scope>NUCLEOTIDE SEQUENCE [LARGE SCALE GENOMIC DNA]</scope>
    <source>
        <tissue evidence="11">Leaf</tissue>
    </source>
</reference>
<keyword evidence="6 8" id="KW-0326">Glycosidase</keyword>
<dbReference type="AlphaFoldDB" id="A0A8T0KL33"/>
<feature type="domain" description="Glycoside hydrolase family 9" evidence="10">
    <location>
        <begin position="31"/>
        <end position="234"/>
    </location>
</feature>
<dbReference type="InterPro" id="IPR012341">
    <property type="entry name" value="6hp_glycosidase-like_sf"/>
</dbReference>
<dbReference type="Pfam" id="PF00759">
    <property type="entry name" value="Glyco_hydro_9"/>
    <property type="match status" value="2"/>
</dbReference>
<evidence type="ECO:0000313" key="11">
    <source>
        <dbReference type="EMBL" id="KAG2400394.1"/>
    </source>
</evidence>
<evidence type="ECO:0000256" key="2">
    <source>
        <dbReference type="ARBA" id="ARBA00007072"/>
    </source>
</evidence>
<evidence type="ECO:0000259" key="10">
    <source>
        <dbReference type="Pfam" id="PF00759"/>
    </source>
</evidence>
<accession>A0A8T0KL33</accession>
<dbReference type="SUPFAM" id="SSF48208">
    <property type="entry name" value="Six-hairpin glycosidases"/>
    <property type="match status" value="1"/>
</dbReference>
<evidence type="ECO:0000256" key="7">
    <source>
        <dbReference type="ARBA" id="ARBA00023326"/>
    </source>
</evidence>
<evidence type="ECO:0000256" key="8">
    <source>
        <dbReference type="PROSITE-ProRule" id="PRU10059"/>
    </source>
</evidence>
<name>A0A8T0KL33_PHAAN</name>
<dbReference type="GO" id="GO:0030245">
    <property type="term" value="P:cellulose catabolic process"/>
    <property type="evidence" value="ECO:0007669"/>
    <property type="project" value="UniProtKB-KW"/>
</dbReference>
<comment type="caution">
    <text evidence="11">The sequence shown here is derived from an EMBL/GenBank/DDBJ whole genome shotgun (WGS) entry which is preliminary data.</text>
</comment>
<dbReference type="PROSITE" id="PS00592">
    <property type="entry name" value="GH9_2"/>
    <property type="match status" value="1"/>
</dbReference>
<dbReference type="InterPro" id="IPR001701">
    <property type="entry name" value="Glyco_hydro_9"/>
</dbReference>
<comment type="similarity">
    <text evidence="2 8 9">Belongs to the glycosyl hydrolase 9 (cellulase E) family.</text>
</comment>
<dbReference type="InterPro" id="IPR018221">
    <property type="entry name" value="Glyco_hydro_9_His_AS"/>
</dbReference>
<protein>
    <recommendedName>
        <fullName evidence="9">Endoglucanase</fullName>
        <ecNumber evidence="9">3.2.1.4</ecNumber>
    </recommendedName>
</protein>
<evidence type="ECO:0000256" key="4">
    <source>
        <dbReference type="ARBA" id="ARBA00023001"/>
    </source>
</evidence>
<evidence type="ECO:0000313" key="12">
    <source>
        <dbReference type="Proteomes" id="UP000743370"/>
    </source>
</evidence>
<keyword evidence="5 8" id="KW-0119">Carbohydrate metabolism</keyword>
<organism evidence="11 12">
    <name type="scientific">Phaseolus angularis</name>
    <name type="common">Azuki bean</name>
    <name type="synonym">Vigna angularis</name>
    <dbReference type="NCBI Taxonomy" id="3914"/>
    <lineage>
        <taxon>Eukaryota</taxon>
        <taxon>Viridiplantae</taxon>
        <taxon>Streptophyta</taxon>
        <taxon>Embryophyta</taxon>
        <taxon>Tracheophyta</taxon>
        <taxon>Spermatophyta</taxon>
        <taxon>Magnoliopsida</taxon>
        <taxon>eudicotyledons</taxon>
        <taxon>Gunneridae</taxon>
        <taxon>Pentapetalae</taxon>
        <taxon>rosids</taxon>
        <taxon>fabids</taxon>
        <taxon>Fabales</taxon>
        <taxon>Fabaceae</taxon>
        <taxon>Papilionoideae</taxon>
        <taxon>50 kb inversion clade</taxon>
        <taxon>NPAAA clade</taxon>
        <taxon>indigoferoid/millettioid clade</taxon>
        <taxon>Phaseoleae</taxon>
        <taxon>Vigna</taxon>
    </lineage>
</organism>
<gene>
    <name evidence="11" type="ORF">HKW66_Vig0097520</name>
</gene>
<feature type="active site" evidence="8">
    <location>
        <position position="353"/>
    </location>
</feature>
<dbReference type="GO" id="GO:0008810">
    <property type="term" value="F:cellulase activity"/>
    <property type="evidence" value="ECO:0007669"/>
    <property type="project" value="UniProtKB-EC"/>
</dbReference>
<sequence length="434" mass="48579">MGNRQVYLAMIIAWLTLFEGNMMLVSGDLNYKEALTKSLIFLEAQRSGKLPSSNRVPWRGDSALDDGKLANVDLVGGYYDAGDNVKYGLPMAFTVTTLAWAAIFYKEEFKDAKEMDHLIDAIRWGTDYFLKASSRRKRLYVEVGDAEEDHKCWIPPEYMKTPRTVKKIGEGTAGSEIAAETAAAMAASSIVFRPKNRKYARSLLNRAKTLFHMAKSHKGTYDGECPFYCSYSGYNLYFEGEKKFVKFKYHAESFICSVLPDSPYHQITMSPGGYIHLRDGANSQYATSTAFLFSVYSDLLAKHKDKVVCGDKTFSSSRLLSFAKEQMDYILGKNPLGRSYMVGFGKNPPTQPHHRGASVPTLKKGEEDVPCGMTFSKWFMKDEPNPHELTGAIVGGADREDNFKDKRWESPYTEPCTYVNSLAAGVLAKLASLS</sequence>
<evidence type="ECO:0000256" key="3">
    <source>
        <dbReference type="ARBA" id="ARBA00022801"/>
    </source>
</evidence>
<evidence type="ECO:0000256" key="6">
    <source>
        <dbReference type="ARBA" id="ARBA00023295"/>
    </source>
</evidence>
<evidence type="ECO:0000256" key="5">
    <source>
        <dbReference type="ARBA" id="ARBA00023277"/>
    </source>
</evidence>
<evidence type="ECO:0000256" key="9">
    <source>
        <dbReference type="RuleBase" id="RU361166"/>
    </source>
</evidence>
<dbReference type="Proteomes" id="UP000743370">
    <property type="component" value="Unassembled WGS sequence"/>
</dbReference>
<dbReference type="Gene3D" id="1.50.10.10">
    <property type="match status" value="2"/>
</dbReference>
<evidence type="ECO:0000256" key="1">
    <source>
        <dbReference type="ARBA" id="ARBA00000966"/>
    </source>
</evidence>
<keyword evidence="4 9" id="KW-0136">Cellulose degradation</keyword>
<proteinExistence type="inferred from homology"/>
<dbReference type="InterPro" id="IPR008928">
    <property type="entry name" value="6-hairpin_glycosidase_sf"/>
</dbReference>
<keyword evidence="7 8" id="KW-0624">Polysaccharide degradation</keyword>
<dbReference type="PANTHER" id="PTHR22298">
    <property type="entry name" value="ENDO-1,4-BETA-GLUCANASE"/>
    <property type="match status" value="1"/>
</dbReference>
<feature type="domain" description="Glycoside hydrolase family 9" evidence="10">
    <location>
        <begin position="242"/>
        <end position="427"/>
    </location>
</feature>
<comment type="catalytic activity">
    <reaction evidence="1 9">
        <text>Endohydrolysis of (1-&gt;4)-beta-D-glucosidic linkages in cellulose, lichenin and cereal beta-D-glucans.</text>
        <dbReference type="EC" id="3.2.1.4"/>
    </reaction>
</comment>
<keyword evidence="3 8" id="KW-0378">Hydrolase</keyword>
<dbReference type="EC" id="3.2.1.4" evidence="9"/>